<keyword evidence="5" id="KW-0560">Oxidoreductase</keyword>
<dbReference type="KEGG" id="tvo:TVG1415417"/>
<dbReference type="EMBL" id="BA000011">
    <property type="protein sequence ID" value="BAB60509.1"/>
    <property type="molecule type" value="Genomic_DNA"/>
</dbReference>
<evidence type="ECO:0000256" key="3">
    <source>
        <dbReference type="ARBA" id="ARBA00022630"/>
    </source>
</evidence>
<dbReference type="Proteomes" id="UP000001017">
    <property type="component" value="Chromosome"/>
</dbReference>
<evidence type="ECO:0000313" key="9">
    <source>
        <dbReference type="EMBL" id="BAB60509.1"/>
    </source>
</evidence>
<feature type="domain" description="Acyl-CoA dehydrogenase/oxidase N-terminal" evidence="8">
    <location>
        <begin position="15"/>
        <end position="123"/>
    </location>
</feature>
<feature type="domain" description="Acyl-CoA dehydrogenase/oxidase C-terminal" evidence="6">
    <location>
        <begin position="242"/>
        <end position="354"/>
    </location>
</feature>
<dbReference type="AlphaFoldDB" id="Q978P8"/>
<keyword evidence="10" id="KW-1185">Reference proteome</keyword>
<keyword evidence="3 5" id="KW-0285">Flavoprotein</keyword>
<accession>Q978P8</accession>
<evidence type="ECO:0000259" key="8">
    <source>
        <dbReference type="Pfam" id="PF02771"/>
    </source>
</evidence>
<dbReference type="InterPro" id="IPR046373">
    <property type="entry name" value="Acyl-CoA_Oxase/DH_mid-dom_sf"/>
</dbReference>
<dbReference type="GO" id="GO:0003995">
    <property type="term" value="F:acyl-CoA dehydrogenase activity"/>
    <property type="evidence" value="ECO:0007669"/>
    <property type="project" value="TreeGrafter"/>
</dbReference>
<evidence type="ECO:0000256" key="5">
    <source>
        <dbReference type="RuleBase" id="RU362125"/>
    </source>
</evidence>
<dbReference type="InterPro" id="IPR036250">
    <property type="entry name" value="AcylCo_DH-like_C"/>
</dbReference>
<feature type="domain" description="Acyl-CoA oxidase/dehydrogenase middle" evidence="7">
    <location>
        <begin position="128"/>
        <end position="219"/>
    </location>
</feature>
<proteinExistence type="inferred from homology"/>
<dbReference type="Pfam" id="PF02771">
    <property type="entry name" value="Acyl-CoA_dh_N"/>
    <property type="match status" value="1"/>
</dbReference>
<dbReference type="HOGENOM" id="CLU_018204_3_5_2"/>
<organism evidence="9 10">
    <name type="scientific">Thermoplasma volcanium (strain ATCC 51530 / DSM 4299 / JCM 9571 / NBRC 15438 / GSS1)</name>
    <dbReference type="NCBI Taxonomy" id="273116"/>
    <lineage>
        <taxon>Archaea</taxon>
        <taxon>Methanobacteriati</taxon>
        <taxon>Thermoplasmatota</taxon>
        <taxon>Thermoplasmata</taxon>
        <taxon>Thermoplasmatales</taxon>
        <taxon>Thermoplasmataceae</taxon>
        <taxon>Thermoplasma</taxon>
    </lineage>
</organism>
<dbReference type="Gene3D" id="1.10.540.10">
    <property type="entry name" value="Acyl-CoA dehydrogenase/oxidase, N-terminal domain"/>
    <property type="match status" value="1"/>
</dbReference>
<dbReference type="InterPro" id="IPR006091">
    <property type="entry name" value="Acyl-CoA_Oxase/DH_mid-dom"/>
</dbReference>
<reference evidence="9 10" key="2">
    <citation type="journal article" date="2000" name="Proc. Natl. Acad. Sci. U.S.A.">
        <title>Archaeal adaptation to higher temperatures revealed by genomic sequence of Thermoplasma volcanium.</title>
        <authorList>
            <person name="Kawashima T."/>
            <person name="Amano N."/>
            <person name="Koike H."/>
            <person name="Makino S."/>
            <person name="Higuchi S."/>
            <person name="Kawashima-Ohya Y."/>
            <person name="Watanabe K."/>
            <person name="Yamazaki M."/>
            <person name="Kanehori K."/>
            <person name="Kawamoto T."/>
            <person name="Nunoshiba T."/>
            <person name="Yamamoto Y."/>
            <person name="Aramaki H."/>
            <person name="Makino K."/>
            <person name="Suzuki M."/>
        </authorList>
    </citation>
    <scope>NUCLEOTIDE SEQUENCE [LARGE SCALE GENOMIC DNA]</scope>
    <source>
        <strain evidence="10">ATCC 51530 / DSM 4299 / JCM 9571 / NBRC 15438 / GSS1</strain>
    </source>
</reference>
<evidence type="ECO:0000259" key="6">
    <source>
        <dbReference type="Pfam" id="PF00441"/>
    </source>
</evidence>
<reference evidence="9 10" key="1">
    <citation type="journal article" date="1999" name="Proc. Jpn. Acad.">
        <title>Determination of the complete genomic DNA sequence of Thermoplasma volvanium GSS1.</title>
        <authorList>
            <person name="Kawashima T."/>
            <person name="Yamamoto Y."/>
            <person name="Aramaki H."/>
            <person name="Nunoshiba T."/>
            <person name="Kawamoto T."/>
            <person name="Watanabe K."/>
            <person name="Yamazaki M."/>
            <person name="Kanehori K."/>
            <person name="Amano N."/>
            <person name="Ohya Y."/>
            <person name="Makino K."/>
            <person name="Suzuki M."/>
        </authorList>
    </citation>
    <scope>NUCLEOTIDE SEQUENCE [LARGE SCALE GENOMIC DNA]</scope>
    <source>
        <strain evidence="10">ATCC 51530 / DSM 4299 / JCM 9571 / NBRC 15438 / GSS1</strain>
    </source>
</reference>
<comment type="similarity">
    <text evidence="2 5">Belongs to the acyl-CoA dehydrogenase family.</text>
</comment>
<gene>
    <name evidence="9" type="ORF">TVG1415417</name>
</gene>
<evidence type="ECO:0000259" key="7">
    <source>
        <dbReference type="Pfam" id="PF02770"/>
    </source>
</evidence>
<dbReference type="GO" id="GO:0050660">
    <property type="term" value="F:flavin adenine dinucleotide binding"/>
    <property type="evidence" value="ECO:0007669"/>
    <property type="project" value="InterPro"/>
</dbReference>
<dbReference type="Pfam" id="PF00441">
    <property type="entry name" value="Acyl-CoA_dh_1"/>
    <property type="match status" value="1"/>
</dbReference>
<dbReference type="SUPFAM" id="SSF47203">
    <property type="entry name" value="Acyl-CoA dehydrogenase C-terminal domain-like"/>
    <property type="match status" value="1"/>
</dbReference>
<keyword evidence="4 5" id="KW-0274">FAD</keyword>
<dbReference type="InterPro" id="IPR013786">
    <property type="entry name" value="AcylCoA_DH/ox_N"/>
</dbReference>
<dbReference type="Gene3D" id="2.40.110.10">
    <property type="entry name" value="Butyryl-CoA Dehydrogenase, subunit A, domain 2"/>
    <property type="match status" value="1"/>
</dbReference>
<evidence type="ECO:0000256" key="2">
    <source>
        <dbReference type="ARBA" id="ARBA00009347"/>
    </source>
</evidence>
<dbReference type="Pfam" id="PF02770">
    <property type="entry name" value="Acyl-CoA_dh_M"/>
    <property type="match status" value="1"/>
</dbReference>
<protein>
    <submittedName>
        <fullName evidence="9">Acyl-CoA dehydrogenase</fullName>
    </submittedName>
</protein>
<dbReference type="InterPro" id="IPR009100">
    <property type="entry name" value="AcylCoA_DH/oxidase_NM_dom_sf"/>
</dbReference>
<dbReference type="Gene3D" id="1.20.140.10">
    <property type="entry name" value="Butyryl-CoA Dehydrogenase, subunit A, domain 3"/>
    <property type="match status" value="1"/>
</dbReference>
<dbReference type="PANTHER" id="PTHR43884:SF12">
    <property type="entry name" value="ISOVALERYL-COA DEHYDROGENASE, MITOCHONDRIAL-RELATED"/>
    <property type="match status" value="1"/>
</dbReference>
<dbReference type="InterPro" id="IPR009075">
    <property type="entry name" value="AcylCo_DH/oxidase_C"/>
</dbReference>
<evidence type="ECO:0000313" key="10">
    <source>
        <dbReference type="Proteomes" id="UP000001017"/>
    </source>
</evidence>
<dbReference type="PaxDb" id="273116-14325606"/>
<evidence type="ECO:0000256" key="1">
    <source>
        <dbReference type="ARBA" id="ARBA00001974"/>
    </source>
</evidence>
<dbReference type="SUPFAM" id="SSF56645">
    <property type="entry name" value="Acyl-CoA dehydrogenase NM domain-like"/>
    <property type="match status" value="1"/>
</dbReference>
<dbReference type="PhylomeDB" id="Q978P8"/>
<dbReference type="eggNOG" id="arCOG01707">
    <property type="taxonomic scope" value="Archaea"/>
</dbReference>
<dbReference type="STRING" id="273116.gene:9382175"/>
<comment type="cofactor">
    <cofactor evidence="1 5">
        <name>FAD</name>
        <dbReference type="ChEBI" id="CHEBI:57692"/>
    </cofactor>
</comment>
<dbReference type="InterPro" id="IPR037069">
    <property type="entry name" value="AcylCoA_DH/ox_N_sf"/>
</dbReference>
<evidence type="ECO:0000256" key="4">
    <source>
        <dbReference type="ARBA" id="ARBA00022827"/>
    </source>
</evidence>
<dbReference type="PANTHER" id="PTHR43884">
    <property type="entry name" value="ACYL-COA DEHYDROGENASE"/>
    <property type="match status" value="1"/>
</dbReference>
<sequence>MSQQKIEVIKMLCLSEEQSIIKGSIAEFTKRRIEPIEKRIEDDDYFPMDILREIGKNGFFSVMLPGIGVQDTYSFSLIAEEISKVSPEVAWLYVTHVAASYALDKLGTEEQKDSYLRKMADGEIIGTIAITESSSGATASAIASSARKYEENWILEGSKTFITMGGDADLYAVLAKTHEDPAAFTTFIVLKSDVGLELGTHLIGSAMKGIGWGEISFNNLILEKHRILGKENEGIKIIPTIARIFSIGAASISLGIMERALELVSSHVKERKIACKSLLSNQTVQDKLFHLYADTEAARSLVYRASINDDIRLAYSAKLFSTERSIAVTESAVSLFGATGYEESLAIPKLLNKAIAVPLHFINNAILTGLFITAID</sequence>
<name>Q978P8_THEVO</name>